<feature type="chain" id="PRO_5002992266" description="Secreted protein" evidence="1">
    <location>
        <begin position="31"/>
        <end position="69"/>
    </location>
</feature>
<gene>
    <name evidence="2" type="ORF">ANIA_10114</name>
</gene>
<dbReference type="KEGG" id="ani:ANIA_10114"/>
<reference evidence="3" key="1">
    <citation type="journal article" date="2005" name="Nature">
        <title>Sequencing of Aspergillus nidulans and comparative analysis with A. fumigatus and A. oryzae.</title>
        <authorList>
            <person name="Galagan J.E."/>
            <person name="Calvo S.E."/>
            <person name="Cuomo C."/>
            <person name="Ma L.J."/>
            <person name="Wortman J.R."/>
            <person name="Batzoglou S."/>
            <person name="Lee S.I."/>
            <person name="Basturkmen M."/>
            <person name="Spevak C.C."/>
            <person name="Clutterbuck J."/>
            <person name="Kapitonov V."/>
            <person name="Jurka J."/>
            <person name="Scazzocchio C."/>
            <person name="Farman M."/>
            <person name="Butler J."/>
            <person name="Purcell S."/>
            <person name="Harris S."/>
            <person name="Braus G.H."/>
            <person name="Draht O."/>
            <person name="Busch S."/>
            <person name="D'Enfert C."/>
            <person name="Bouchier C."/>
            <person name="Goldman G.H."/>
            <person name="Bell-Pedersen D."/>
            <person name="Griffiths-Jones S."/>
            <person name="Doonan J.H."/>
            <person name="Yu J."/>
            <person name="Vienken K."/>
            <person name="Pain A."/>
            <person name="Freitag M."/>
            <person name="Selker E.U."/>
            <person name="Archer D.B."/>
            <person name="Penalva M.A."/>
            <person name="Oakley B.R."/>
            <person name="Momany M."/>
            <person name="Tanaka T."/>
            <person name="Kumagai T."/>
            <person name="Asai K."/>
            <person name="Machida M."/>
            <person name="Nierman W.C."/>
            <person name="Denning D.W."/>
            <person name="Caddick M."/>
            <person name="Hynes M."/>
            <person name="Paoletti M."/>
            <person name="Fischer R."/>
            <person name="Miller B."/>
            <person name="Dyer P."/>
            <person name="Sachs M.S."/>
            <person name="Osmani S.A."/>
            <person name="Birren B.W."/>
        </authorList>
    </citation>
    <scope>NUCLEOTIDE SEQUENCE [LARGE SCALE GENOMIC DNA]</scope>
    <source>
        <strain evidence="3">FGSC A4 / ATCC 38163 / CBS 112.46 / NRRL 194 / M139</strain>
    </source>
</reference>
<reference evidence="3" key="2">
    <citation type="journal article" date="2009" name="Fungal Genet. Biol.">
        <title>The 2008 update of the Aspergillus nidulans genome annotation: a community effort.</title>
        <authorList>
            <person name="Wortman J.R."/>
            <person name="Gilsenan J.M."/>
            <person name="Joardar V."/>
            <person name="Deegan J."/>
            <person name="Clutterbuck J."/>
            <person name="Andersen M.R."/>
            <person name="Archer D."/>
            <person name="Bencina M."/>
            <person name="Braus G."/>
            <person name="Coutinho P."/>
            <person name="von Dohren H."/>
            <person name="Doonan J."/>
            <person name="Driessen A.J."/>
            <person name="Durek P."/>
            <person name="Espeso E."/>
            <person name="Fekete E."/>
            <person name="Flipphi M."/>
            <person name="Estrada C.G."/>
            <person name="Geysens S."/>
            <person name="Goldman G."/>
            <person name="de Groot P.W."/>
            <person name="Hansen K."/>
            <person name="Harris S.D."/>
            <person name="Heinekamp T."/>
            <person name="Helmstaedt K."/>
            <person name="Henrissat B."/>
            <person name="Hofmann G."/>
            <person name="Homan T."/>
            <person name="Horio T."/>
            <person name="Horiuchi H."/>
            <person name="James S."/>
            <person name="Jones M."/>
            <person name="Karaffa L."/>
            <person name="Karanyi Z."/>
            <person name="Kato M."/>
            <person name="Keller N."/>
            <person name="Kelly D.E."/>
            <person name="Kiel J.A."/>
            <person name="Kim J.M."/>
            <person name="van der Klei I.J."/>
            <person name="Klis F.M."/>
            <person name="Kovalchuk A."/>
            <person name="Krasevec N."/>
            <person name="Kubicek C.P."/>
            <person name="Liu B."/>
            <person name="Maccabe A."/>
            <person name="Meyer V."/>
            <person name="Mirabito P."/>
            <person name="Miskei M."/>
            <person name="Mos M."/>
            <person name="Mullins J."/>
            <person name="Nelson D.R."/>
            <person name="Nielsen J."/>
            <person name="Oakley B.R."/>
            <person name="Osmani S.A."/>
            <person name="Pakula T."/>
            <person name="Paszewski A."/>
            <person name="Paulsen I."/>
            <person name="Pilsyk S."/>
            <person name="Pocsi I."/>
            <person name="Punt P.J."/>
            <person name="Ram A.F."/>
            <person name="Ren Q."/>
            <person name="Robellet X."/>
            <person name="Robson G."/>
            <person name="Seiboth B."/>
            <person name="van Solingen P."/>
            <person name="Specht T."/>
            <person name="Sun J."/>
            <person name="Taheri-Talesh N."/>
            <person name="Takeshita N."/>
            <person name="Ussery D."/>
            <person name="vanKuyk P.A."/>
            <person name="Visser H."/>
            <person name="van de Vondervoort P.J."/>
            <person name="de Vries R.P."/>
            <person name="Walton J."/>
            <person name="Xiang X."/>
            <person name="Xiong Y."/>
            <person name="Zeng A.P."/>
            <person name="Brandt B.W."/>
            <person name="Cornell M.J."/>
            <person name="van den Hondel C.A."/>
            <person name="Visser J."/>
            <person name="Oliver S.G."/>
            <person name="Turner G."/>
        </authorList>
    </citation>
    <scope>GENOME REANNOTATION</scope>
    <source>
        <strain evidence="3">FGSC A4 / ATCC 38163 / CBS 112.46 / NRRL 194 / M139</strain>
    </source>
</reference>
<dbReference type="OrthoDB" id="5406427at2759"/>
<evidence type="ECO:0000313" key="2">
    <source>
        <dbReference type="EMBL" id="CBF88990.1"/>
    </source>
</evidence>
<dbReference type="RefSeq" id="XP_050469165.1">
    <property type="nucleotide sequence ID" value="XM_050613340.1"/>
</dbReference>
<proteinExistence type="predicted"/>
<name>C8VRQ9_EMENI</name>
<protein>
    <recommendedName>
        <fullName evidence="4">Secreted protein</fullName>
    </recommendedName>
</protein>
<evidence type="ECO:0000256" key="1">
    <source>
        <dbReference type="SAM" id="SignalP"/>
    </source>
</evidence>
<accession>C8VRQ9</accession>
<dbReference type="GeneID" id="74896213"/>
<evidence type="ECO:0000313" key="3">
    <source>
        <dbReference type="Proteomes" id="UP000000560"/>
    </source>
</evidence>
<dbReference type="Proteomes" id="UP000000560">
    <property type="component" value="Chromosome VIII"/>
</dbReference>
<feature type="signal peptide" evidence="1">
    <location>
        <begin position="1"/>
        <end position="30"/>
    </location>
</feature>
<keyword evidence="1" id="KW-0732">Signal</keyword>
<dbReference type="AlphaFoldDB" id="C8VRQ9"/>
<keyword evidence="3" id="KW-1185">Reference proteome</keyword>
<dbReference type="InParanoid" id="C8VRQ9"/>
<dbReference type="EMBL" id="BN001308">
    <property type="protein sequence ID" value="CBF88990.1"/>
    <property type="molecule type" value="Genomic_DNA"/>
</dbReference>
<organism evidence="2 3">
    <name type="scientific">Emericella nidulans (strain FGSC A4 / ATCC 38163 / CBS 112.46 / NRRL 194 / M139)</name>
    <name type="common">Aspergillus nidulans</name>
    <dbReference type="NCBI Taxonomy" id="227321"/>
    <lineage>
        <taxon>Eukaryota</taxon>
        <taxon>Fungi</taxon>
        <taxon>Dikarya</taxon>
        <taxon>Ascomycota</taxon>
        <taxon>Pezizomycotina</taxon>
        <taxon>Eurotiomycetes</taxon>
        <taxon>Eurotiomycetidae</taxon>
        <taxon>Eurotiales</taxon>
        <taxon>Aspergillaceae</taxon>
        <taxon>Aspergillus</taxon>
        <taxon>Aspergillus subgen. Nidulantes</taxon>
    </lineage>
</organism>
<sequence length="69" mass="7996">MHQSTNSATLLLSLLPFIARWLLLMTQLASFGVRPYNKFRETCKARPFGGRLARSTINSSRKRCRTIRR</sequence>
<evidence type="ECO:0008006" key="4">
    <source>
        <dbReference type="Google" id="ProtNLM"/>
    </source>
</evidence>
<dbReference type="HOGENOM" id="CLU_2775919_0_0_1"/>